<dbReference type="InterPro" id="IPR005196">
    <property type="entry name" value="Glyco_hydro_65_N"/>
</dbReference>
<dbReference type="AlphaFoldDB" id="A0A849A578"/>
<feature type="active site" description="Proton donor" evidence="3">
    <location>
        <position position="491"/>
    </location>
</feature>
<dbReference type="Pfam" id="PF03633">
    <property type="entry name" value="Glyco_hydro_65C"/>
    <property type="match status" value="1"/>
</dbReference>
<dbReference type="InterPro" id="IPR017045">
    <property type="entry name" value="Malt_Pase/Glycosyl_Hdrlase"/>
</dbReference>
<dbReference type="GO" id="GO:0004553">
    <property type="term" value="F:hydrolase activity, hydrolyzing O-glycosyl compounds"/>
    <property type="evidence" value="ECO:0007669"/>
    <property type="project" value="TreeGrafter"/>
</dbReference>
<feature type="domain" description="Glycoside hydrolase family 65 central catalytic" evidence="6">
    <location>
        <begin position="330"/>
        <end position="683"/>
    </location>
</feature>
<evidence type="ECO:0000259" key="6">
    <source>
        <dbReference type="Pfam" id="PF03632"/>
    </source>
</evidence>
<evidence type="ECO:0000259" key="7">
    <source>
        <dbReference type="Pfam" id="PF03633"/>
    </source>
</evidence>
<dbReference type="PANTHER" id="PTHR11051">
    <property type="entry name" value="GLYCOSYL HYDROLASE-RELATED"/>
    <property type="match status" value="1"/>
</dbReference>
<feature type="binding site" evidence="4">
    <location>
        <begin position="364"/>
        <end position="365"/>
    </location>
    <ligand>
        <name>substrate</name>
    </ligand>
</feature>
<dbReference type="InterPro" id="IPR037018">
    <property type="entry name" value="GH65_N"/>
</dbReference>
<feature type="region of interest" description="Disordered" evidence="5">
    <location>
        <begin position="763"/>
        <end position="791"/>
    </location>
</feature>
<dbReference type="SUPFAM" id="SSF48208">
    <property type="entry name" value="Six-hairpin glycosidases"/>
    <property type="match status" value="1"/>
</dbReference>
<evidence type="ECO:0000313" key="10">
    <source>
        <dbReference type="Proteomes" id="UP000562984"/>
    </source>
</evidence>
<sequence>MRQPDLPANQFAVDPWTVRETHLDFDRLGQSESVFALANGHIGVRGNLDEGDPSALPGTYLNSFYEKRPLPYAEAGYGYPEEGQTVVNVTNGKLIRLLVDDQAFDLRYGTILRHERTLDMRAGVLRREVEWISPSGKHLIVRSTRLVSFTQRAILAVHYEVEPVDSPLRIVLQSELVANEYVPATSNDPRVAAALESPLEPEEHNHDGTRSFLMHRTKASRLRVGVVTDLNIEGPYSTVRTESHPDWTRTTIGTRLQPGETLKVTKFVAYGWSSRRSLPAVRDQVDGALAAVTYTGWDALLDEQRAYLDDFWDGADVEVDGDPVVQQAVRFGLWHVLQAGARTEERAIPAKGLTGPGYDGHAFWDTESYVLPVLTATLPNAARSALAWRQSTIDMAKDRANTLHHAGALFPWRTIHGEECSAYWPAGTAAMHVNADIAVAATRYVMWTGDSEFDEKIALPLLVETARLWMSVGNHGNDSLFHIDGVTGPDEYSALVDDNTFTNTMAARNLRHAADCADRWPEAAKELGVHPGEIAAWRRADDAMAIPVDPATGVVEQDRGYTKHPRWDFEETAATHRYPLLLNYHYFDIYRKQVIKQADLVMAMHWCGDEFTPEQKAAAFDYYEALTVRDSSLSACAQAVLAAEVGHRELAHDYLTETALIDLHDLAHNTSDGVHVASLAGAWLALVCGFGGMRDFGGRLSFAPALPKEITRLAFAIRWQNIKVRAEITDSEATYRIEDGPDAKLTLRHYDKEFTVTSADPVTLPIHPVQPRGPRPQQPAGRPPIEAFREE</sequence>
<dbReference type="RefSeq" id="WP_171199327.1">
    <property type="nucleotide sequence ID" value="NZ_JABEND010000003.1"/>
</dbReference>
<dbReference type="PANTHER" id="PTHR11051:SF13">
    <property type="entry name" value="GLYCOSYL TRANSFERASE"/>
    <property type="match status" value="1"/>
</dbReference>
<dbReference type="Gene3D" id="2.60.420.10">
    <property type="entry name" value="Maltose phosphorylase, domain 3"/>
    <property type="match status" value="1"/>
</dbReference>
<name>A0A849A578_9ACTN</name>
<dbReference type="Pfam" id="PF03632">
    <property type="entry name" value="Glyco_hydro_65m"/>
    <property type="match status" value="1"/>
</dbReference>
<dbReference type="GO" id="GO:0005975">
    <property type="term" value="P:carbohydrate metabolic process"/>
    <property type="evidence" value="ECO:0007669"/>
    <property type="project" value="InterPro"/>
</dbReference>
<dbReference type="InterPro" id="IPR008928">
    <property type="entry name" value="6-hairpin_glycosidase_sf"/>
</dbReference>
<dbReference type="Pfam" id="PF03636">
    <property type="entry name" value="Glyco_hydro_65N"/>
    <property type="match status" value="1"/>
</dbReference>
<comment type="similarity">
    <text evidence="1">Belongs to the glycosyl hydrolase 65 family.</text>
</comment>
<dbReference type="GO" id="GO:0030246">
    <property type="term" value="F:carbohydrate binding"/>
    <property type="evidence" value="ECO:0007669"/>
    <property type="project" value="InterPro"/>
</dbReference>
<evidence type="ECO:0000256" key="5">
    <source>
        <dbReference type="SAM" id="MobiDB-lite"/>
    </source>
</evidence>
<organism evidence="9 10">
    <name type="scientific">Nakamurella aerolata</name>
    <dbReference type="NCBI Taxonomy" id="1656892"/>
    <lineage>
        <taxon>Bacteria</taxon>
        <taxon>Bacillati</taxon>
        <taxon>Actinomycetota</taxon>
        <taxon>Actinomycetes</taxon>
        <taxon>Nakamurellales</taxon>
        <taxon>Nakamurellaceae</taxon>
        <taxon>Nakamurella</taxon>
    </lineage>
</organism>
<dbReference type="Gene3D" id="2.70.98.40">
    <property type="entry name" value="Glycoside hydrolase, family 65, N-terminal domain"/>
    <property type="match status" value="1"/>
</dbReference>
<comment type="caution">
    <text evidence="9">The sequence shown here is derived from an EMBL/GenBank/DDBJ whole genome shotgun (WGS) entry which is preliminary data.</text>
</comment>
<evidence type="ECO:0000259" key="8">
    <source>
        <dbReference type="Pfam" id="PF03636"/>
    </source>
</evidence>
<keyword evidence="10" id="KW-1185">Reference proteome</keyword>
<dbReference type="Gene3D" id="1.50.10.10">
    <property type="match status" value="1"/>
</dbReference>
<dbReference type="InterPro" id="IPR011013">
    <property type="entry name" value="Gal_mutarotase_sf_dom"/>
</dbReference>
<protein>
    <submittedName>
        <fullName evidence="9">Glycoside hydrolase family 65 protein</fullName>
    </submittedName>
</protein>
<dbReference type="PIRSF" id="PIRSF036289">
    <property type="entry name" value="Glycosyl_hydrolase_malt_phosph"/>
    <property type="match status" value="1"/>
</dbReference>
<proteinExistence type="inferred from homology"/>
<accession>A0A849A578</accession>
<keyword evidence="9" id="KW-0378">Hydrolase</keyword>
<dbReference type="EMBL" id="JABEND010000003">
    <property type="protein sequence ID" value="NNG35675.1"/>
    <property type="molecule type" value="Genomic_DNA"/>
</dbReference>
<dbReference type="InterPro" id="IPR012341">
    <property type="entry name" value="6hp_glycosidase-like_sf"/>
</dbReference>
<evidence type="ECO:0000313" key="9">
    <source>
        <dbReference type="EMBL" id="NNG35675.1"/>
    </source>
</evidence>
<feature type="domain" description="Glycoside hydrolase family 65 N-terminal" evidence="8">
    <location>
        <begin position="19"/>
        <end position="273"/>
    </location>
</feature>
<keyword evidence="2" id="KW-0326">Glycosidase</keyword>
<evidence type="ECO:0000256" key="3">
    <source>
        <dbReference type="PIRSR" id="PIRSR036289-50"/>
    </source>
</evidence>
<gene>
    <name evidence="9" type="ORF">HKD39_08095</name>
</gene>
<feature type="binding site" evidence="4">
    <location>
        <begin position="596"/>
        <end position="597"/>
    </location>
    <ligand>
        <name>substrate</name>
    </ligand>
</feature>
<reference evidence="9 10" key="1">
    <citation type="submission" date="2020-05" db="EMBL/GenBank/DDBJ databases">
        <title>Nakamurella sp. DB0629 isolated from air conditioner.</title>
        <authorList>
            <person name="Kim D.H."/>
            <person name="Kim D.-U."/>
        </authorList>
    </citation>
    <scope>NUCLEOTIDE SEQUENCE [LARGE SCALE GENOMIC DNA]</scope>
    <source>
        <strain evidence="9 10">DB0629</strain>
    </source>
</reference>
<evidence type="ECO:0000256" key="2">
    <source>
        <dbReference type="ARBA" id="ARBA00023295"/>
    </source>
</evidence>
<evidence type="ECO:0000256" key="1">
    <source>
        <dbReference type="ARBA" id="ARBA00006768"/>
    </source>
</evidence>
<dbReference type="GO" id="GO:0016757">
    <property type="term" value="F:glycosyltransferase activity"/>
    <property type="evidence" value="ECO:0007669"/>
    <property type="project" value="UniProtKB-ARBA"/>
</dbReference>
<feature type="domain" description="Glycoside hydrolase family 65 C-terminal" evidence="7">
    <location>
        <begin position="693"/>
        <end position="756"/>
    </location>
</feature>
<dbReference type="SUPFAM" id="SSF74650">
    <property type="entry name" value="Galactose mutarotase-like"/>
    <property type="match status" value="1"/>
</dbReference>
<dbReference type="InterPro" id="IPR005194">
    <property type="entry name" value="Glyco_hydro_65_C"/>
</dbReference>
<evidence type="ECO:0000256" key="4">
    <source>
        <dbReference type="PIRSR" id="PIRSR036289-51"/>
    </source>
</evidence>
<dbReference type="Proteomes" id="UP000562984">
    <property type="component" value="Unassembled WGS sequence"/>
</dbReference>
<dbReference type="InterPro" id="IPR005195">
    <property type="entry name" value="Glyco_hydro_65_M"/>
</dbReference>